<evidence type="ECO:0000313" key="8">
    <source>
        <dbReference type="EMBL" id="QDS87349.1"/>
    </source>
</evidence>
<reference evidence="8 9" key="1">
    <citation type="submission" date="2019-02" db="EMBL/GenBank/DDBJ databases">
        <title>Deep-cultivation of Planctomycetes and their phenomic and genomic characterization uncovers novel biology.</title>
        <authorList>
            <person name="Wiegand S."/>
            <person name="Jogler M."/>
            <person name="Boedeker C."/>
            <person name="Pinto D."/>
            <person name="Vollmers J."/>
            <person name="Rivas-Marin E."/>
            <person name="Kohn T."/>
            <person name="Peeters S.H."/>
            <person name="Heuer A."/>
            <person name="Rast P."/>
            <person name="Oberbeckmann S."/>
            <person name="Bunk B."/>
            <person name="Jeske O."/>
            <person name="Meyerdierks A."/>
            <person name="Storesund J.E."/>
            <person name="Kallscheuer N."/>
            <person name="Luecker S."/>
            <person name="Lage O.M."/>
            <person name="Pohl T."/>
            <person name="Merkel B.J."/>
            <person name="Hornburger P."/>
            <person name="Mueller R.-W."/>
            <person name="Bruemmer F."/>
            <person name="Labrenz M."/>
            <person name="Spormann A.M."/>
            <person name="Op den Camp H."/>
            <person name="Overmann J."/>
            <person name="Amann R."/>
            <person name="Jetten M.S.M."/>
            <person name="Mascher T."/>
            <person name="Medema M.H."/>
            <person name="Devos D.P."/>
            <person name="Kaster A.-K."/>
            <person name="Ovreas L."/>
            <person name="Rohde M."/>
            <person name="Galperin M.Y."/>
            <person name="Jogler C."/>
        </authorList>
    </citation>
    <scope>NUCLEOTIDE SEQUENCE [LARGE SCALE GENOMIC DNA]</scope>
    <source>
        <strain evidence="8 9">EC9</strain>
    </source>
</reference>
<evidence type="ECO:0000256" key="5">
    <source>
        <dbReference type="HAMAP-Rule" id="MF_00532"/>
    </source>
</evidence>
<feature type="compositionally biased region" description="Basic residues" evidence="7">
    <location>
        <begin position="118"/>
        <end position="137"/>
    </location>
</feature>
<dbReference type="NCBIfam" id="NF001099">
    <property type="entry name" value="PRK00132.1"/>
    <property type="match status" value="1"/>
</dbReference>
<evidence type="ECO:0000313" key="9">
    <source>
        <dbReference type="Proteomes" id="UP000319557"/>
    </source>
</evidence>
<accession>A0A517LXK8</accession>
<dbReference type="SUPFAM" id="SSF54211">
    <property type="entry name" value="Ribosomal protein S5 domain 2-like"/>
    <property type="match status" value="1"/>
</dbReference>
<dbReference type="InterPro" id="IPR023035">
    <property type="entry name" value="Ribosomal_uS9_bac/plastid"/>
</dbReference>
<evidence type="ECO:0000256" key="1">
    <source>
        <dbReference type="ARBA" id="ARBA00005251"/>
    </source>
</evidence>
<dbReference type="PANTHER" id="PTHR21569">
    <property type="entry name" value="RIBOSOMAL PROTEIN S9"/>
    <property type="match status" value="1"/>
</dbReference>
<dbReference type="GO" id="GO:0022627">
    <property type="term" value="C:cytosolic small ribosomal subunit"/>
    <property type="evidence" value="ECO:0007669"/>
    <property type="project" value="TreeGrafter"/>
</dbReference>
<dbReference type="GO" id="GO:0003723">
    <property type="term" value="F:RNA binding"/>
    <property type="evidence" value="ECO:0007669"/>
    <property type="project" value="TreeGrafter"/>
</dbReference>
<dbReference type="InterPro" id="IPR020568">
    <property type="entry name" value="Ribosomal_Su5_D2-typ_SF"/>
</dbReference>
<feature type="region of interest" description="Disordered" evidence="7">
    <location>
        <begin position="116"/>
        <end position="137"/>
    </location>
</feature>
<dbReference type="FunFam" id="3.30.230.10:FF:000001">
    <property type="entry name" value="30S ribosomal protein S9"/>
    <property type="match status" value="1"/>
</dbReference>
<dbReference type="InterPro" id="IPR020574">
    <property type="entry name" value="Ribosomal_uS9_CS"/>
</dbReference>
<keyword evidence="9" id="KW-1185">Reference proteome</keyword>
<dbReference type="KEGG" id="ruv:EC9_15270"/>
<dbReference type="GO" id="GO:0006412">
    <property type="term" value="P:translation"/>
    <property type="evidence" value="ECO:0007669"/>
    <property type="project" value="UniProtKB-UniRule"/>
</dbReference>
<dbReference type="EMBL" id="CP036261">
    <property type="protein sequence ID" value="QDS87349.1"/>
    <property type="molecule type" value="Genomic_DNA"/>
</dbReference>
<gene>
    <name evidence="5 8" type="primary">rpsI</name>
    <name evidence="8" type="ORF">EC9_15270</name>
</gene>
<dbReference type="InterPro" id="IPR014721">
    <property type="entry name" value="Ribsml_uS5_D2-typ_fold_subgr"/>
</dbReference>
<evidence type="ECO:0000256" key="6">
    <source>
        <dbReference type="RuleBase" id="RU003815"/>
    </source>
</evidence>
<dbReference type="RefSeq" id="WP_145343648.1">
    <property type="nucleotide sequence ID" value="NZ_CP036261.1"/>
</dbReference>
<dbReference type="HAMAP" id="MF_00532_B">
    <property type="entry name" value="Ribosomal_uS9_B"/>
    <property type="match status" value="1"/>
</dbReference>
<evidence type="ECO:0000256" key="2">
    <source>
        <dbReference type="ARBA" id="ARBA00022980"/>
    </source>
</evidence>
<dbReference type="Gene3D" id="3.30.230.10">
    <property type="match status" value="1"/>
</dbReference>
<sequence>MVAVKKDKINGDALGTGRRKSSIARVRVRAGSGKVTINRKPLEAYFVNDQDREAIVQTLDACSAREAVDVLVRVHGGGTTGQAGAVRMGLARALVSFNEEHFHTLRDGDFLTRDSRMKERKKPGLRGARRGVQFSKR</sequence>
<comment type="similarity">
    <text evidence="1 5 6">Belongs to the universal ribosomal protein uS9 family.</text>
</comment>
<organism evidence="8 9">
    <name type="scientific">Rosistilla ulvae</name>
    <dbReference type="NCBI Taxonomy" id="1930277"/>
    <lineage>
        <taxon>Bacteria</taxon>
        <taxon>Pseudomonadati</taxon>
        <taxon>Planctomycetota</taxon>
        <taxon>Planctomycetia</taxon>
        <taxon>Pirellulales</taxon>
        <taxon>Pirellulaceae</taxon>
        <taxon>Rosistilla</taxon>
    </lineage>
</organism>
<dbReference type="PROSITE" id="PS00360">
    <property type="entry name" value="RIBOSOMAL_S9"/>
    <property type="match status" value="1"/>
</dbReference>
<dbReference type="InterPro" id="IPR000754">
    <property type="entry name" value="Ribosomal_uS9"/>
</dbReference>
<name>A0A517LXK8_9BACT</name>
<proteinExistence type="inferred from homology"/>
<dbReference type="Proteomes" id="UP000319557">
    <property type="component" value="Chromosome"/>
</dbReference>
<dbReference type="GO" id="GO:0003735">
    <property type="term" value="F:structural constituent of ribosome"/>
    <property type="evidence" value="ECO:0007669"/>
    <property type="project" value="InterPro"/>
</dbReference>
<dbReference type="PANTHER" id="PTHR21569:SF1">
    <property type="entry name" value="SMALL RIBOSOMAL SUBUNIT PROTEIN US9M"/>
    <property type="match status" value="1"/>
</dbReference>
<evidence type="ECO:0000256" key="4">
    <source>
        <dbReference type="ARBA" id="ARBA00035259"/>
    </source>
</evidence>
<dbReference type="Pfam" id="PF00380">
    <property type="entry name" value="Ribosomal_S9"/>
    <property type="match status" value="1"/>
</dbReference>
<evidence type="ECO:0000256" key="7">
    <source>
        <dbReference type="SAM" id="MobiDB-lite"/>
    </source>
</evidence>
<evidence type="ECO:0000256" key="3">
    <source>
        <dbReference type="ARBA" id="ARBA00023274"/>
    </source>
</evidence>
<keyword evidence="3 5" id="KW-0687">Ribonucleoprotein</keyword>
<dbReference type="OrthoDB" id="9803965at2"/>
<dbReference type="AlphaFoldDB" id="A0A517LXK8"/>
<keyword evidence="2 5" id="KW-0689">Ribosomal protein</keyword>
<protein>
    <recommendedName>
        <fullName evidence="4 5">Small ribosomal subunit protein uS9</fullName>
    </recommendedName>
</protein>